<dbReference type="Proteomes" id="UP001139012">
    <property type="component" value="Unassembled WGS sequence"/>
</dbReference>
<dbReference type="Proteomes" id="UP001139054">
    <property type="component" value="Unassembled WGS sequence"/>
</dbReference>
<dbReference type="PANTHER" id="PTHR30483:SF6">
    <property type="entry name" value="PERIPLASMIC BINDING PROTEIN OF ABC TRANSPORTER FOR NATURAL AMINO ACIDS"/>
    <property type="match status" value="1"/>
</dbReference>
<evidence type="ECO:0000259" key="4">
    <source>
        <dbReference type="Pfam" id="PF13458"/>
    </source>
</evidence>
<dbReference type="EMBL" id="JAKLTY010000042">
    <property type="protein sequence ID" value="MCG2632482.1"/>
    <property type="molecule type" value="Genomic_DNA"/>
</dbReference>
<gene>
    <name evidence="6" type="ORF">L6637_39305</name>
    <name evidence="5" type="ORF">L6654_38410</name>
</gene>
<keyword evidence="3" id="KW-0029">Amino-acid transport</keyword>
<evidence type="ECO:0000313" key="6">
    <source>
        <dbReference type="EMBL" id="MCG2672969.1"/>
    </source>
</evidence>
<dbReference type="CDD" id="cd06332">
    <property type="entry name" value="PBP1_aromatic_compounds-like"/>
    <property type="match status" value="1"/>
</dbReference>
<proteinExistence type="inferred from homology"/>
<dbReference type="Pfam" id="PF13458">
    <property type="entry name" value="Peripla_BP_6"/>
    <property type="match status" value="1"/>
</dbReference>
<dbReference type="InterPro" id="IPR028082">
    <property type="entry name" value="Peripla_BP_I"/>
</dbReference>
<dbReference type="EMBL" id="JAKLUA010000029">
    <property type="protein sequence ID" value="MCG2672969.1"/>
    <property type="molecule type" value="Genomic_DNA"/>
</dbReference>
<sequence length="429" mass="45854">MTICASHFGNRPMTWAMLAAGMTLMAHDAVAQSGDTIRIGTMFVTEGALASLGQEANRGLEIALAEFDGTIAGKKIVVFKEGTNATPDLAVQKARKLIEQDKVDVIVGPLSGGEGLAVKEYAKTVPSKTFVNGAAASQDTTMRDPAPNLFSFRVDGAQMTAGLGKYVYDEKKYRNVAIVAEDYAYPYTQVAGFVSEFCGRGGKIADRYWVPLGTKDYSSVIARIPSDVDAVYVVVGGADAVNFLSQYYQTGGKAPLIGGSITVDSDVLNSKGPFRSKIIGILSSSNSADESEAPEWQAFAKTYRARFPDGLPAPSSLAAAYYISMKAMLLGLQAARGDVSGNQDVLKEALRTLKFDTPTGPISLDQNRQAIADNFLMEVTSRPDGSLYNKVVKVVPQVNATLNMPREPYIAMGAPSRTNPPCRQVGKVL</sequence>
<evidence type="ECO:0000256" key="3">
    <source>
        <dbReference type="ARBA" id="ARBA00022970"/>
    </source>
</evidence>
<feature type="domain" description="Leucine-binding protein" evidence="4">
    <location>
        <begin position="36"/>
        <end position="380"/>
    </location>
</feature>
<dbReference type="InterPro" id="IPR051010">
    <property type="entry name" value="BCAA_transport"/>
</dbReference>
<dbReference type="GO" id="GO:0006865">
    <property type="term" value="P:amino acid transport"/>
    <property type="evidence" value="ECO:0007669"/>
    <property type="project" value="UniProtKB-KW"/>
</dbReference>
<keyword evidence="2" id="KW-0732">Signal</keyword>
<keyword evidence="7" id="KW-1185">Reference proteome</keyword>
<dbReference type="PANTHER" id="PTHR30483">
    <property type="entry name" value="LEUCINE-SPECIFIC-BINDING PROTEIN"/>
    <property type="match status" value="1"/>
</dbReference>
<evidence type="ECO:0000313" key="5">
    <source>
        <dbReference type="EMBL" id="MCG2632482.1"/>
    </source>
</evidence>
<comment type="similarity">
    <text evidence="1">Belongs to the leucine-binding protein family.</text>
</comment>
<comment type="caution">
    <text evidence="5">The sequence shown here is derived from an EMBL/GenBank/DDBJ whole genome shotgun (WGS) entry which is preliminary data.</text>
</comment>
<dbReference type="SUPFAM" id="SSF53822">
    <property type="entry name" value="Periplasmic binding protein-like I"/>
    <property type="match status" value="1"/>
</dbReference>
<reference evidence="5" key="1">
    <citation type="submission" date="2022-01" db="EMBL/GenBank/DDBJ databases">
        <title>Genome sequnece data of strain Bradyrhizobium sp. nov.</title>
        <authorList>
            <person name="Zhang J."/>
        </authorList>
    </citation>
    <scope>NUCLEOTIDE SEQUENCE</scope>
    <source>
        <strain evidence="6">WYCCWR 12774</strain>
        <strain evidence="5">WYCCWR 13023</strain>
    </source>
</reference>
<dbReference type="RefSeq" id="WP_237874075.1">
    <property type="nucleotide sequence ID" value="NZ_JAKLTY010000042.1"/>
</dbReference>
<accession>A0A9X1RDV8</accession>
<dbReference type="InterPro" id="IPR028081">
    <property type="entry name" value="Leu-bd"/>
</dbReference>
<organism evidence="5 8">
    <name type="scientific">Bradyrhizobium zhengyangense</name>
    <dbReference type="NCBI Taxonomy" id="2911009"/>
    <lineage>
        <taxon>Bacteria</taxon>
        <taxon>Pseudomonadati</taxon>
        <taxon>Pseudomonadota</taxon>
        <taxon>Alphaproteobacteria</taxon>
        <taxon>Hyphomicrobiales</taxon>
        <taxon>Nitrobacteraceae</taxon>
        <taxon>Bradyrhizobium</taxon>
    </lineage>
</organism>
<name>A0A9X1RDV8_9BRAD</name>
<evidence type="ECO:0000313" key="8">
    <source>
        <dbReference type="Proteomes" id="UP001139054"/>
    </source>
</evidence>
<protein>
    <submittedName>
        <fullName evidence="5">ABC transporter substrate-binding protein</fullName>
    </submittedName>
</protein>
<keyword evidence="3" id="KW-0813">Transport</keyword>
<evidence type="ECO:0000256" key="2">
    <source>
        <dbReference type="ARBA" id="ARBA00022729"/>
    </source>
</evidence>
<dbReference type="Gene3D" id="3.40.50.2300">
    <property type="match status" value="2"/>
</dbReference>
<evidence type="ECO:0000256" key="1">
    <source>
        <dbReference type="ARBA" id="ARBA00010062"/>
    </source>
</evidence>
<evidence type="ECO:0000313" key="7">
    <source>
        <dbReference type="Proteomes" id="UP001139012"/>
    </source>
</evidence>
<dbReference type="AlphaFoldDB" id="A0A9X1RDV8"/>